<protein>
    <submittedName>
        <fullName evidence="3">Uncharacterized protein</fullName>
    </submittedName>
</protein>
<dbReference type="EMBL" id="GL377314">
    <property type="protein sequence ID" value="EFI92005.1"/>
    <property type="molecule type" value="Genomic_DNA"/>
</dbReference>
<keyword evidence="1" id="KW-0175">Coiled coil</keyword>
<evidence type="ECO:0000313" key="4">
    <source>
        <dbReference type="Proteomes" id="UP000007431"/>
    </source>
</evidence>
<keyword evidence="4" id="KW-1185">Reference proteome</keyword>
<feature type="compositionally biased region" description="Basic and acidic residues" evidence="2">
    <location>
        <begin position="335"/>
        <end position="346"/>
    </location>
</feature>
<dbReference type="AlphaFoldDB" id="D8QJK7"/>
<feature type="non-terminal residue" evidence="3">
    <location>
        <position position="869"/>
    </location>
</feature>
<dbReference type="VEuPathDB" id="FungiDB:SCHCODRAFT_02693099"/>
<dbReference type="Proteomes" id="UP000007431">
    <property type="component" value="Unassembled WGS sequence"/>
</dbReference>
<dbReference type="InParanoid" id="D8QJK7"/>
<accession>D8QJK7</accession>
<dbReference type="RefSeq" id="XP_003026908.1">
    <property type="nucleotide sequence ID" value="XM_003026862.1"/>
</dbReference>
<organism evidence="4">
    <name type="scientific">Schizophyllum commune (strain H4-8 / FGSC 9210)</name>
    <name type="common">Split gill fungus</name>
    <dbReference type="NCBI Taxonomy" id="578458"/>
    <lineage>
        <taxon>Eukaryota</taxon>
        <taxon>Fungi</taxon>
        <taxon>Dikarya</taxon>
        <taxon>Basidiomycota</taxon>
        <taxon>Agaricomycotina</taxon>
        <taxon>Agaricomycetes</taxon>
        <taxon>Agaricomycetidae</taxon>
        <taxon>Agaricales</taxon>
        <taxon>Schizophyllaceae</taxon>
        <taxon>Schizophyllum</taxon>
    </lineage>
</organism>
<evidence type="ECO:0000256" key="2">
    <source>
        <dbReference type="SAM" id="MobiDB-lite"/>
    </source>
</evidence>
<feature type="coiled-coil region" evidence="1">
    <location>
        <begin position="455"/>
        <end position="489"/>
    </location>
</feature>
<feature type="compositionally biased region" description="Basic and acidic residues" evidence="2">
    <location>
        <begin position="745"/>
        <end position="757"/>
    </location>
</feature>
<name>D8QJK7_SCHCM</name>
<proteinExistence type="predicted"/>
<feature type="compositionally biased region" description="Polar residues" evidence="2">
    <location>
        <begin position="667"/>
        <end position="692"/>
    </location>
</feature>
<feature type="region of interest" description="Disordered" evidence="2">
    <location>
        <begin position="393"/>
        <end position="442"/>
    </location>
</feature>
<sequence>MDRFSDVEELDMPMERPAHTVHDTPAPIFAGAPGWKKDFCNNRREEAHSSLIHRHLYGRPYRELSGAYMVLRHLTRFGSHLGSGVSTQFCLHFKDEYDAHRTSAVWYTADTLSELKESDIDGCAAIAVVCPHPVQGKLRPTEDDVRARLKPYYDRIIPSSQSAKLFYATFSTTDAALAALHRKDLDRTGAGFVVEVYDCSIVRVTLEFHEKMDQIAAVMINKLASYGVLLHTDVQMRVISSRTVEFAFPTTQIARAFALSTLYRSPAITPYFKPIYCSPRQQCPRDEQAEAPPPYSAFKTPLASREINISRTNCDELKPSRYIKEKTSDLSSSDGTEKQSIEEAPSRDPPNYATYTPLVYRKIKDISPRGKGNKSITPAASDSADVYKNSAGLLSSRDKAEKPQDVSSAATPARSTAAIRRRSRPPEPSPFAVHKAPPPLPADLASEAAKRMVQIRELHDVIQRATQEVATLDRQREFYKRRLEAVRGEADGEVHPGDSELVLKMELQENEMDMMNSAAELETSKASLRILCEGFEQFKDKHRQVFKADVDPLRVAKKPAISSARNATPQNRKAVVQSSQQLSSLDRVQGARASSTRDEAGKRSAPIVSSHDVAGKPAQHVFSRGSDQAKPSSGSVRSRGKKSSYPALATTNPFANRAYSHDRAQKSAPSTSSRHAGKSATSDSASRATLTGNGAMPNAKSSAAIASENPLNQARSDPALTRRRRAPSTPAPSTHGPTRQTIADHPPRRLAHQERRARTPGPSEHAASARATDASSSLESDIENTEDDIQRKLNKIETLKCKKQAYERRLAILRGEIDGEGRVGDTEQYLFGKLWENEGDRKLLEEELKGLQLHSRYLYFTRCERERRR</sequence>
<feature type="compositionally biased region" description="Low complexity" evidence="2">
    <location>
        <begin position="763"/>
        <end position="777"/>
    </location>
</feature>
<feature type="region of interest" description="Disordered" evidence="2">
    <location>
        <begin position="561"/>
        <end position="784"/>
    </location>
</feature>
<evidence type="ECO:0000256" key="1">
    <source>
        <dbReference type="SAM" id="Coils"/>
    </source>
</evidence>
<evidence type="ECO:0000313" key="3">
    <source>
        <dbReference type="EMBL" id="EFI92005.1"/>
    </source>
</evidence>
<gene>
    <name evidence="3" type="ORF">SCHCODRAFT_114029</name>
</gene>
<dbReference type="HOGENOM" id="CLU_330141_0_0_1"/>
<dbReference type="OrthoDB" id="10312426at2759"/>
<reference evidence="3 4" key="1">
    <citation type="journal article" date="2010" name="Nat. Biotechnol.">
        <title>Genome sequence of the model mushroom Schizophyllum commune.</title>
        <authorList>
            <person name="Ohm R.A."/>
            <person name="de Jong J.F."/>
            <person name="Lugones L.G."/>
            <person name="Aerts A."/>
            <person name="Kothe E."/>
            <person name="Stajich J.E."/>
            <person name="de Vries R.P."/>
            <person name="Record E."/>
            <person name="Levasseur A."/>
            <person name="Baker S.E."/>
            <person name="Bartholomew K.A."/>
            <person name="Coutinho P.M."/>
            <person name="Erdmann S."/>
            <person name="Fowler T.J."/>
            <person name="Gathman A.C."/>
            <person name="Lombard V."/>
            <person name="Henrissat B."/>
            <person name="Knabe N."/>
            <person name="Kuees U."/>
            <person name="Lilly W.W."/>
            <person name="Lindquist E."/>
            <person name="Lucas S."/>
            <person name="Magnuson J.K."/>
            <person name="Piumi F."/>
            <person name="Raudaskoski M."/>
            <person name="Salamov A."/>
            <person name="Schmutz J."/>
            <person name="Schwarze F.W.M.R."/>
            <person name="vanKuyk P.A."/>
            <person name="Horton J.S."/>
            <person name="Grigoriev I.V."/>
            <person name="Woesten H.A.B."/>
        </authorList>
    </citation>
    <scope>NUCLEOTIDE SEQUENCE [LARGE SCALE GENOMIC DNA]</scope>
    <source>
        <strain evidence="4">H4-8 / FGSC 9210</strain>
    </source>
</reference>
<dbReference type="KEGG" id="scm:SCHCO_02693099"/>
<dbReference type="GeneID" id="9593097"/>
<feature type="region of interest" description="Disordered" evidence="2">
    <location>
        <begin position="320"/>
        <end position="354"/>
    </location>
</feature>
<feature type="compositionally biased region" description="Low complexity" evidence="2">
    <location>
        <begin position="407"/>
        <end position="418"/>
    </location>
</feature>